<comment type="caution">
    <text evidence="3">The sequence shown here is derived from an EMBL/GenBank/DDBJ whole genome shotgun (WGS) entry which is preliminary data.</text>
</comment>
<proteinExistence type="predicted"/>
<dbReference type="GO" id="GO:0016485">
    <property type="term" value="P:protein processing"/>
    <property type="evidence" value="ECO:0007669"/>
    <property type="project" value="TreeGrafter"/>
</dbReference>
<dbReference type="Proteomes" id="UP001321473">
    <property type="component" value="Unassembled WGS sequence"/>
</dbReference>
<feature type="compositionally biased region" description="Basic and acidic residues" evidence="1">
    <location>
        <begin position="168"/>
        <end position="184"/>
    </location>
</feature>
<evidence type="ECO:0000313" key="4">
    <source>
        <dbReference type="Proteomes" id="UP001321473"/>
    </source>
</evidence>
<dbReference type="AlphaFoldDB" id="A0AAQ4D5K7"/>
<reference evidence="3 4" key="1">
    <citation type="journal article" date="2023" name="Arcadia Sci">
        <title>De novo assembly of a long-read Amblyomma americanum tick genome.</title>
        <authorList>
            <person name="Chou S."/>
            <person name="Poskanzer K.E."/>
            <person name="Rollins M."/>
            <person name="Thuy-Boun P.S."/>
        </authorList>
    </citation>
    <scope>NUCLEOTIDE SEQUENCE [LARGE SCALE GENOMIC DNA]</scope>
    <source>
        <strain evidence="3">F_SG_1</strain>
        <tissue evidence="3">Salivary glands</tissue>
    </source>
</reference>
<feature type="region of interest" description="Disordered" evidence="1">
    <location>
        <begin position="296"/>
        <end position="319"/>
    </location>
</feature>
<accession>A0AAQ4D5K7</accession>
<sequence>MIRERCKCESSAITSAYQLPADYTYPICESLSSYSPADYDNEDCVANTRAIMDLSSTELSCKCHPTCTDRDYYKEVSRNTLANSKVSVASSKGSGGSQQSKASSTSSKSSGRSQLSKASRSVTVSESKATSSTTAKAKAGARKANAAKVLGSSTPERASKARGTSLRSDVDKTAGADAETKDLANSKTKRPSGTKAVNPDDKAASDVEAGVQSKSSRKSVPGRSASGNPDAPDEAAANMPSKPAALVDGGPNKTDGKSSMKGGAVRSRFSALRSLLKRKSLAVLRVANVAKFATRRASMPPPRERRNSVTQPVADNQPVAAPDAREAISKLIPHEASGHSDLDSQQQRWLALCGALSLTVLMLIFFSVATYFLTKGTTTVIVACETPECIAAKAYVEGLLGDPKDRCTDFYSYVCARLIQDQSSASEVVFARLHDGLLRERGISGDKLGGHVAATVYSGCYDFLDWEESLADEMRETGQSIMTAPLRSAANFSEIVQLLVRISFQRGLHTVLVIGLVRIADGLDVSLSLSPGNSVLRKFRMASYDQLERNLKAAFSWAPQVNTSAALKELVIVDKRVEQALAASDEEAEEASGPLRRFVGGLVRGVDASVWVTAVKDANPGGVTISAESECFAKAFTAIRSAFRELSAVGVRRAASYLAANLEAEVAFLEDARQNLKEDAAAKRRFCLELTRRSVALTWHPLAARILHSAAHEASVRGMFGALRDVLGRNSVAFTWLDPEVRVAALNRLSGTALILIDEEMAQQVNASYEKFMPVIAEAKDFVSGYVSALKETQWLQTVSPPSRLQALCAGMELTASIEYKPWLRSIVVPPMLLAEPYFYGKALPLHFNYGTVGSLLASRVAEVLGADNPQTGGTNGTDPIYIPIVFQAASLWTSTVDICLDLCTDSSFCRPLQGLRVAYEALLTWFTTVAGDSDRFQHHWHAAQVLFFARFCLLSCSADRRPTAAVPGRDRCLVPLHNMRQFAETFECGGAKGFVTASCPL</sequence>
<feature type="transmembrane region" description="Helical" evidence="2">
    <location>
        <begin position="349"/>
        <end position="373"/>
    </location>
</feature>
<keyword evidence="4" id="KW-1185">Reference proteome</keyword>
<dbReference type="PANTHER" id="PTHR11733">
    <property type="entry name" value="ZINC METALLOPROTEASE FAMILY M13 NEPRILYSIN-RELATED"/>
    <property type="match status" value="1"/>
</dbReference>
<feature type="compositionally biased region" description="Low complexity" evidence="1">
    <location>
        <begin position="85"/>
        <end position="149"/>
    </location>
</feature>
<dbReference type="GO" id="GO:0005886">
    <property type="term" value="C:plasma membrane"/>
    <property type="evidence" value="ECO:0007669"/>
    <property type="project" value="TreeGrafter"/>
</dbReference>
<dbReference type="PANTHER" id="PTHR11733:SF241">
    <property type="entry name" value="GH26575P-RELATED"/>
    <property type="match status" value="1"/>
</dbReference>
<dbReference type="InterPro" id="IPR000718">
    <property type="entry name" value="Peptidase_M13"/>
</dbReference>
<organism evidence="3 4">
    <name type="scientific">Amblyomma americanum</name>
    <name type="common">Lone star tick</name>
    <dbReference type="NCBI Taxonomy" id="6943"/>
    <lineage>
        <taxon>Eukaryota</taxon>
        <taxon>Metazoa</taxon>
        <taxon>Ecdysozoa</taxon>
        <taxon>Arthropoda</taxon>
        <taxon>Chelicerata</taxon>
        <taxon>Arachnida</taxon>
        <taxon>Acari</taxon>
        <taxon>Parasitiformes</taxon>
        <taxon>Ixodida</taxon>
        <taxon>Ixodoidea</taxon>
        <taxon>Ixodidae</taxon>
        <taxon>Amblyomminae</taxon>
        <taxon>Amblyomma</taxon>
    </lineage>
</organism>
<dbReference type="SUPFAM" id="SSF55486">
    <property type="entry name" value="Metalloproteases ('zincins'), catalytic domain"/>
    <property type="match status" value="1"/>
</dbReference>
<evidence type="ECO:0000313" key="3">
    <source>
        <dbReference type="EMBL" id="KAK8757747.1"/>
    </source>
</evidence>
<dbReference type="EMBL" id="JARKHS020034854">
    <property type="protein sequence ID" value="KAK8757747.1"/>
    <property type="molecule type" value="Genomic_DNA"/>
</dbReference>
<dbReference type="InterPro" id="IPR024079">
    <property type="entry name" value="MetalloPept_cat_dom_sf"/>
</dbReference>
<name>A0AAQ4D5K7_AMBAM</name>
<evidence type="ECO:0000256" key="2">
    <source>
        <dbReference type="SAM" id="Phobius"/>
    </source>
</evidence>
<dbReference type="GO" id="GO:0004222">
    <property type="term" value="F:metalloendopeptidase activity"/>
    <property type="evidence" value="ECO:0007669"/>
    <property type="project" value="InterPro"/>
</dbReference>
<protein>
    <submittedName>
        <fullName evidence="3">Uncharacterized protein</fullName>
    </submittedName>
</protein>
<keyword evidence="2" id="KW-0812">Transmembrane</keyword>
<keyword evidence="2" id="KW-0472">Membrane</keyword>
<feature type="region of interest" description="Disordered" evidence="1">
    <location>
        <begin position="85"/>
        <end position="264"/>
    </location>
</feature>
<dbReference type="PROSITE" id="PS51885">
    <property type="entry name" value="NEPRILYSIN"/>
    <property type="match status" value="1"/>
</dbReference>
<dbReference type="Gene3D" id="3.40.390.10">
    <property type="entry name" value="Collagenase (Catalytic Domain)"/>
    <property type="match status" value="2"/>
</dbReference>
<evidence type="ECO:0000256" key="1">
    <source>
        <dbReference type="SAM" id="MobiDB-lite"/>
    </source>
</evidence>
<gene>
    <name evidence="3" type="ORF">V5799_004620</name>
</gene>
<keyword evidence="2" id="KW-1133">Transmembrane helix</keyword>